<comment type="caution">
    <text evidence="3">The sequence shown here is derived from an EMBL/GenBank/DDBJ whole genome shotgun (WGS) entry which is preliminary data.</text>
</comment>
<proteinExistence type="predicted"/>
<dbReference type="EMBL" id="JACYFU010000003">
    <property type="protein sequence ID" value="MBD8066180.1"/>
    <property type="molecule type" value="Genomic_DNA"/>
</dbReference>
<evidence type="ECO:0000313" key="3">
    <source>
        <dbReference type="EMBL" id="MBD8066180.1"/>
    </source>
</evidence>
<accession>A0A927IR00</accession>
<evidence type="ECO:0000256" key="1">
    <source>
        <dbReference type="SAM" id="MobiDB-lite"/>
    </source>
</evidence>
<organism evidence="3 4">
    <name type="scientific">Devosia oryzisoli</name>
    <dbReference type="NCBI Taxonomy" id="2774138"/>
    <lineage>
        <taxon>Bacteria</taxon>
        <taxon>Pseudomonadati</taxon>
        <taxon>Pseudomonadota</taxon>
        <taxon>Alphaproteobacteria</taxon>
        <taxon>Hyphomicrobiales</taxon>
        <taxon>Devosiaceae</taxon>
        <taxon>Devosia</taxon>
    </lineage>
</organism>
<protein>
    <submittedName>
        <fullName evidence="3">Uncharacterized protein</fullName>
    </submittedName>
</protein>
<gene>
    <name evidence="3" type="ORF">IC608_11945</name>
</gene>
<dbReference type="RefSeq" id="WP_191775635.1">
    <property type="nucleotide sequence ID" value="NZ_JACYFU010000003.1"/>
</dbReference>
<dbReference type="AlphaFoldDB" id="A0A927IR00"/>
<feature type="region of interest" description="Disordered" evidence="1">
    <location>
        <begin position="163"/>
        <end position="187"/>
    </location>
</feature>
<dbReference type="Proteomes" id="UP000654108">
    <property type="component" value="Unassembled WGS sequence"/>
</dbReference>
<keyword evidence="2" id="KW-0732">Signal</keyword>
<sequence>MRRALRLASLAFALFLSVSGVRAVEPGWHYSPLPGEGDRASLGCDSKATASAFTCLAVRCEDDLTTGLYVHASDPPASPARWTLTIDRENLALRTEPAASPYAARVVGDIAPILERLEQGTFVYLRRDDDDSDAFVFIDLAGSLTSIREALYWCAPKAPVSEQNTLSRVTPQTEMENSNEPTSPGPQ</sequence>
<reference evidence="3" key="1">
    <citation type="submission" date="2020-09" db="EMBL/GenBank/DDBJ databases">
        <title>Genome seq and assembly of Devosia sp.</title>
        <authorList>
            <person name="Chhetri G."/>
        </authorList>
    </citation>
    <scope>NUCLEOTIDE SEQUENCE</scope>
    <source>
        <strain evidence="3">PTR5</strain>
    </source>
</reference>
<feature type="signal peptide" evidence="2">
    <location>
        <begin position="1"/>
        <end position="23"/>
    </location>
</feature>
<keyword evidence="4" id="KW-1185">Reference proteome</keyword>
<name>A0A927IR00_9HYPH</name>
<feature type="chain" id="PRO_5036954700" evidence="2">
    <location>
        <begin position="24"/>
        <end position="187"/>
    </location>
</feature>
<evidence type="ECO:0000313" key="4">
    <source>
        <dbReference type="Proteomes" id="UP000654108"/>
    </source>
</evidence>
<evidence type="ECO:0000256" key="2">
    <source>
        <dbReference type="SAM" id="SignalP"/>
    </source>
</evidence>